<sequence length="160" mass="17520">MCESGPMERHLAEQQHAGLMCPPPYVLPISLAANRSKSEPARSSVGKFGANHQAGEFQRQGSGGLADCQSVLCQGPHRLDAVAYGERLLLARVLRHEQQAYHFRDSPDYRYVFSEEARVPPPPACPEAAAAATAGDAVNRRCGRCVSLSSRDAPRHREIW</sequence>
<keyword evidence="1" id="KW-1185">Reference proteome</keyword>
<dbReference type="Proteomes" id="UP000095280">
    <property type="component" value="Unplaced"/>
</dbReference>
<evidence type="ECO:0000313" key="1">
    <source>
        <dbReference type="Proteomes" id="UP000095280"/>
    </source>
</evidence>
<organism evidence="1 2">
    <name type="scientific">Macrostomum lignano</name>
    <dbReference type="NCBI Taxonomy" id="282301"/>
    <lineage>
        <taxon>Eukaryota</taxon>
        <taxon>Metazoa</taxon>
        <taxon>Spiralia</taxon>
        <taxon>Lophotrochozoa</taxon>
        <taxon>Platyhelminthes</taxon>
        <taxon>Rhabditophora</taxon>
        <taxon>Macrostomorpha</taxon>
        <taxon>Macrostomida</taxon>
        <taxon>Macrostomidae</taxon>
        <taxon>Macrostomum</taxon>
    </lineage>
</organism>
<evidence type="ECO:0000313" key="2">
    <source>
        <dbReference type="WBParaSite" id="maker-unitig_20519-snap-gene-0.1-mRNA-1"/>
    </source>
</evidence>
<reference evidence="2" key="1">
    <citation type="submission" date="2016-11" db="UniProtKB">
        <authorList>
            <consortium name="WormBaseParasite"/>
        </authorList>
    </citation>
    <scope>IDENTIFICATION</scope>
</reference>
<dbReference type="WBParaSite" id="maker-unitig_20519-snap-gene-0.1-mRNA-1">
    <property type="protein sequence ID" value="maker-unitig_20519-snap-gene-0.1-mRNA-1"/>
    <property type="gene ID" value="maker-unitig_20519-snap-gene-0.1"/>
</dbReference>
<accession>A0A1I8F4S9</accession>
<name>A0A1I8F4S9_9PLAT</name>
<protein>
    <submittedName>
        <fullName evidence="2">Uncharacterized protein</fullName>
    </submittedName>
</protein>
<dbReference type="AlphaFoldDB" id="A0A1I8F4S9"/>
<proteinExistence type="predicted"/>